<keyword evidence="3" id="KW-1185">Reference proteome</keyword>
<dbReference type="InterPro" id="IPR011576">
    <property type="entry name" value="Pyridox_Oxase_N"/>
</dbReference>
<dbReference type="SUPFAM" id="SSF50475">
    <property type="entry name" value="FMN-binding split barrel"/>
    <property type="match status" value="1"/>
</dbReference>
<evidence type="ECO:0000259" key="1">
    <source>
        <dbReference type="Pfam" id="PF01243"/>
    </source>
</evidence>
<dbReference type="EMBL" id="FRCS01000009">
    <property type="protein sequence ID" value="SHN43068.1"/>
    <property type="molecule type" value="Genomic_DNA"/>
</dbReference>
<dbReference type="InterPro" id="IPR012349">
    <property type="entry name" value="Split_barrel_FMN-bd"/>
</dbReference>
<evidence type="ECO:0000313" key="2">
    <source>
        <dbReference type="EMBL" id="SHN43068.1"/>
    </source>
</evidence>
<organism evidence="2 3">
    <name type="scientific">Cryptosporangium aurantiacum</name>
    <dbReference type="NCBI Taxonomy" id="134849"/>
    <lineage>
        <taxon>Bacteria</taxon>
        <taxon>Bacillati</taxon>
        <taxon>Actinomycetota</taxon>
        <taxon>Actinomycetes</taxon>
        <taxon>Cryptosporangiales</taxon>
        <taxon>Cryptosporangiaceae</taxon>
        <taxon>Cryptosporangium</taxon>
    </lineage>
</organism>
<proteinExistence type="predicted"/>
<gene>
    <name evidence="2" type="ORF">SAMN05443668_10918</name>
</gene>
<dbReference type="Pfam" id="PF01243">
    <property type="entry name" value="PNPOx_N"/>
    <property type="match status" value="1"/>
</dbReference>
<name>A0A1M7RAK1_9ACTN</name>
<dbReference type="STRING" id="134849.SAMN05443668_10918"/>
<protein>
    <submittedName>
        <fullName evidence="2">Pyridoxamine 5'-phosphate oxidase family protein</fullName>
    </submittedName>
</protein>
<accession>A0A1M7RAK1</accession>
<reference evidence="2 3" key="1">
    <citation type="submission" date="2016-11" db="EMBL/GenBank/DDBJ databases">
        <authorList>
            <person name="Jaros S."/>
            <person name="Januszkiewicz K."/>
            <person name="Wedrychowicz H."/>
        </authorList>
    </citation>
    <scope>NUCLEOTIDE SEQUENCE [LARGE SCALE GENOMIC DNA]</scope>
    <source>
        <strain evidence="2 3">DSM 46144</strain>
    </source>
</reference>
<sequence>MNFTDEEVTYIRSQRLARIATVSSGGQPDVVPVGYEFDGERFVIGGYDPTNTRRARNVRDGNELVALVIDDLASTNPWTPRYLRVYGTAELVDRGGHDVLVVTPETSWSLNLAGEWSAGSGGRIAPRKAQHR</sequence>
<feature type="domain" description="Pyridoxamine 5'-phosphate oxidase N-terminal" evidence="1">
    <location>
        <begin position="4"/>
        <end position="98"/>
    </location>
</feature>
<dbReference type="RefSeq" id="WP_073260649.1">
    <property type="nucleotide sequence ID" value="NZ_FRCS01000009.1"/>
</dbReference>
<dbReference type="Proteomes" id="UP000184440">
    <property type="component" value="Unassembled WGS sequence"/>
</dbReference>
<dbReference type="Gene3D" id="2.30.110.10">
    <property type="entry name" value="Electron Transport, Fmn-binding Protein, Chain A"/>
    <property type="match status" value="1"/>
</dbReference>
<dbReference type="OrthoDB" id="3693562at2"/>
<dbReference type="NCBIfam" id="TIGR04023">
    <property type="entry name" value="PPOX_MSMEG_5819"/>
    <property type="match status" value="1"/>
</dbReference>
<evidence type="ECO:0000313" key="3">
    <source>
        <dbReference type="Proteomes" id="UP000184440"/>
    </source>
</evidence>
<dbReference type="InterPro" id="IPR024031">
    <property type="entry name" value="MSMEG_5819/OxyR"/>
</dbReference>
<dbReference type="AlphaFoldDB" id="A0A1M7RAK1"/>